<dbReference type="PANTHER" id="PTHR19969:SF15">
    <property type="entry name" value="SRC-LIKE-ADAPTER 2 ISOFORM X1"/>
    <property type="match status" value="1"/>
</dbReference>
<evidence type="ECO:0000256" key="2">
    <source>
        <dbReference type="ARBA" id="ARBA00022999"/>
    </source>
</evidence>
<dbReference type="GO" id="GO:0035591">
    <property type="term" value="F:signaling adaptor activity"/>
    <property type="evidence" value="ECO:0007669"/>
    <property type="project" value="TreeGrafter"/>
</dbReference>
<dbReference type="InterPro" id="IPR001452">
    <property type="entry name" value="SH3_domain"/>
</dbReference>
<evidence type="ECO:0000313" key="10">
    <source>
        <dbReference type="WBParaSite" id="SSLN_0001079801-mRNA-1"/>
    </source>
</evidence>
<evidence type="ECO:0000313" key="8">
    <source>
        <dbReference type="EMBL" id="VDL96778.1"/>
    </source>
</evidence>
<dbReference type="InterPro" id="IPR036860">
    <property type="entry name" value="SH2_dom_sf"/>
</dbReference>
<accession>A0A183T1P5</accession>
<evidence type="ECO:0000259" key="7">
    <source>
        <dbReference type="PROSITE" id="PS50002"/>
    </source>
</evidence>
<gene>
    <name evidence="8" type="ORF">SSLN_LOCUS10393</name>
</gene>
<proteinExistence type="predicted"/>
<feature type="domain" description="SH3" evidence="7">
    <location>
        <begin position="115"/>
        <end position="176"/>
    </location>
</feature>
<reference evidence="8 9" key="2">
    <citation type="submission" date="2018-11" db="EMBL/GenBank/DDBJ databases">
        <authorList>
            <consortium name="Pathogen Informatics"/>
        </authorList>
    </citation>
    <scope>NUCLEOTIDE SEQUENCE [LARGE SCALE GENOMIC DNA]</scope>
    <source>
        <strain evidence="8 9">NST_G2</strain>
    </source>
</reference>
<dbReference type="PANTHER" id="PTHR19969">
    <property type="entry name" value="SH2-SH3 ADAPTOR PROTEIN-RELATED"/>
    <property type="match status" value="1"/>
</dbReference>
<evidence type="ECO:0000256" key="1">
    <source>
        <dbReference type="ARBA" id="ARBA00022443"/>
    </source>
</evidence>
<evidence type="ECO:0000256" key="3">
    <source>
        <dbReference type="PROSITE-ProRule" id="PRU00191"/>
    </source>
</evidence>
<keyword evidence="9" id="KW-1185">Reference proteome</keyword>
<reference evidence="10" key="1">
    <citation type="submission" date="2016-06" db="UniProtKB">
        <authorList>
            <consortium name="WormBaseParasite"/>
        </authorList>
    </citation>
    <scope>IDENTIFICATION</scope>
</reference>
<dbReference type="OrthoDB" id="6271556at2759"/>
<dbReference type="AlphaFoldDB" id="A0A183T1P5"/>
<evidence type="ECO:0000313" key="9">
    <source>
        <dbReference type="Proteomes" id="UP000275846"/>
    </source>
</evidence>
<dbReference type="PROSITE" id="PS50001">
    <property type="entry name" value="SH2"/>
    <property type="match status" value="1"/>
</dbReference>
<dbReference type="Proteomes" id="UP000275846">
    <property type="component" value="Unassembled WGS sequence"/>
</dbReference>
<dbReference type="InterPro" id="IPR036028">
    <property type="entry name" value="SH3-like_dom_sf"/>
</dbReference>
<dbReference type="GO" id="GO:0005737">
    <property type="term" value="C:cytoplasm"/>
    <property type="evidence" value="ECO:0007669"/>
    <property type="project" value="TreeGrafter"/>
</dbReference>
<dbReference type="GO" id="GO:0007167">
    <property type="term" value="P:enzyme-linked receptor protein signaling pathway"/>
    <property type="evidence" value="ECO:0007669"/>
    <property type="project" value="TreeGrafter"/>
</dbReference>
<keyword evidence="2 3" id="KW-0727">SH2 domain</keyword>
<dbReference type="SMART" id="SM00326">
    <property type="entry name" value="SH3"/>
    <property type="match status" value="1"/>
</dbReference>
<evidence type="ECO:0000259" key="6">
    <source>
        <dbReference type="PROSITE" id="PS50001"/>
    </source>
</evidence>
<keyword evidence="1 4" id="KW-0728">SH3 domain</keyword>
<dbReference type="InterPro" id="IPR000980">
    <property type="entry name" value="SH2"/>
</dbReference>
<dbReference type="PRINTS" id="PR00452">
    <property type="entry name" value="SH3DOMAIN"/>
</dbReference>
<evidence type="ECO:0000256" key="4">
    <source>
        <dbReference type="PROSITE-ProRule" id="PRU00192"/>
    </source>
</evidence>
<dbReference type="WBParaSite" id="SSLN_0001079801-mRNA-1">
    <property type="protein sequence ID" value="SSLN_0001079801-mRNA-1"/>
    <property type="gene ID" value="SSLN_0001079801"/>
</dbReference>
<dbReference type="CDD" id="cd11845">
    <property type="entry name" value="SH3_Src_like"/>
    <property type="match status" value="1"/>
</dbReference>
<dbReference type="Gene3D" id="2.30.30.40">
    <property type="entry name" value="SH3 Domains"/>
    <property type="match status" value="1"/>
</dbReference>
<dbReference type="STRING" id="70667.A0A183T1P5"/>
<dbReference type="GO" id="GO:0030971">
    <property type="term" value="F:receptor tyrosine kinase binding"/>
    <property type="evidence" value="ECO:0007669"/>
    <property type="project" value="TreeGrafter"/>
</dbReference>
<dbReference type="PRINTS" id="PR00401">
    <property type="entry name" value="SH2DOMAIN"/>
</dbReference>
<dbReference type="Gene3D" id="3.30.505.10">
    <property type="entry name" value="SH2 domain"/>
    <property type="match status" value="1"/>
</dbReference>
<protein>
    <submittedName>
        <fullName evidence="10">SH3 domain-containing protein</fullName>
    </submittedName>
</protein>
<dbReference type="PROSITE" id="PS50002">
    <property type="entry name" value="SH3"/>
    <property type="match status" value="1"/>
</dbReference>
<name>A0A183T1P5_SCHSO</name>
<dbReference type="SUPFAM" id="SSF55550">
    <property type="entry name" value="SH2 domain"/>
    <property type="match status" value="1"/>
</dbReference>
<dbReference type="GO" id="GO:0016477">
    <property type="term" value="P:cell migration"/>
    <property type="evidence" value="ECO:0007669"/>
    <property type="project" value="TreeGrafter"/>
</dbReference>
<dbReference type="Pfam" id="PF00018">
    <property type="entry name" value="SH3_1"/>
    <property type="match status" value="1"/>
</dbReference>
<dbReference type="EMBL" id="UYSU01035841">
    <property type="protein sequence ID" value="VDL96778.1"/>
    <property type="molecule type" value="Genomic_DNA"/>
</dbReference>
<dbReference type="SUPFAM" id="SSF50044">
    <property type="entry name" value="SH3-domain"/>
    <property type="match status" value="1"/>
</dbReference>
<feature type="region of interest" description="Disordered" evidence="5">
    <location>
        <begin position="13"/>
        <end position="33"/>
    </location>
</feature>
<evidence type="ECO:0000256" key="5">
    <source>
        <dbReference type="SAM" id="MobiDB-lite"/>
    </source>
</evidence>
<organism evidence="10">
    <name type="scientific">Schistocephalus solidus</name>
    <name type="common">Tapeworm</name>
    <dbReference type="NCBI Taxonomy" id="70667"/>
    <lineage>
        <taxon>Eukaryota</taxon>
        <taxon>Metazoa</taxon>
        <taxon>Spiralia</taxon>
        <taxon>Lophotrochozoa</taxon>
        <taxon>Platyhelminthes</taxon>
        <taxon>Cestoda</taxon>
        <taxon>Eucestoda</taxon>
        <taxon>Diphyllobothriidea</taxon>
        <taxon>Diphyllobothriidae</taxon>
        <taxon>Schistocephalus</taxon>
    </lineage>
</organism>
<dbReference type="InterPro" id="IPR051184">
    <property type="entry name" value="Tyrosine-phos_adapter"/>
</dbReference>
<sequence length="538" mass="59569">MGNCHARPVALASETEYSSQHRDLSPDVPGRSAQDFPKSFTDYLPTSTVRNSSCSAVLNLENQHSLVENSYGQSSDNASCPVHEDGGSTLFMRSHSIVEQMHTVNSADSTRQSRNTARNFVAIFDYQAHSKEDLSVRRQDRLVVLDKSDSDWWLVENPATSCHGYVPSAYLAEEGSVEVYEQIYAGGIWITACASHSTAPTIHSLNASVFDRSDRIDVPVRSVIGCSTLTRQKVRIRRRLEYWSRHGRRARYRAGVSAHTSAVTRAVFRFAPHRVLDVIPDVLPYSALFMHCLGFMNDCFCIPRLRAYFPTAGYLDAVLLGRLHIPCALFSVGIPRWYFREISRKDSERLLLLNGNVRGTFLVRESETTQDRHLLGKISPVGQPITGGLCYRNVLQLVKRTVSDVARLFSLALDALNIISWGLPPPFAPRTVQVSSRDGDSSDLISGQRGSTLLAQPVPASWPRATSQCALPASHVREACWQHAAPLGGVRVATGWLREIGHTLLPSPSPPLCVGMSTWPRNGCSVGLDLDWGLYRPA</sequence>
<dbReference type="Pfam" id="PF00017">
    <property type="entry name" value="SH2"/>
    <property type="match status" value="1"/>
</dbReference>
<feature type="domain" description="SH2" evidence="6">
    <location>
        <begin position="337"/>
        <end position="379"/>
    </location>
</feature>